<protein>
    <submittedName>
        <fullName evidence="2">Uncharacterized protein</fullName>
    </submittedName>
</protein>
<evidence type="ECO:0000313" key="2">
    <source>
        <dbReference type="EMBL" id="JAC66987.1"/>
    </source>
</evidence>
<sequence>TEARGIARAAMGPAQDRGHRPLPPAPRSCVLLPGAHPSSPLPPARLQIAHYHRLLHASSAPSSGASGGGVAGRKRKPPPG</sequence>
<organism evidence="2">
    <name type="scientific">Tetraselmis sp. GSL018</name>
    <dbReference type="NCBI Taxonomy" id="582737"/>
    <lineage>
        <taxon>Eukaryota</taxon>
        <taxon>Viridiplantae</taxon>
        <taxon>Chlorophyta</taxon>
        <taxon>core chlorophytes</taxon>
        <taxon>Chlorodendrophyceae</taxon>
        <taxon>Chlorodendrales</taxon>
        <taxon>Chlorodendraceae</taxon>
        <taxon>Tetraselmis</taxon>
    </lineage>
</organism>
<evidence type="ECO:0000256" key="1">
    <source>
        <dbReference type="SAM" id="MobiDB-lite"/>
    </source>
</evidence>
<accession>A0A061R242</accession>
<feature type="region of interest" description="Disordered" evidence="1">
    <location>
        <begin position="1"/>
        <end position="43"/>
    </location>
</feature>
<gene>
    <name evidence="2" type="ORF">TSPGSL018_12286</name>
</gene>
<reference evidence="2" key="1">
    <citation type="submission" date="2014-05" db="EMBL/GenBank/DDBJ databases">
        <title>The transcriptome of the halophilic microalga Tetraselmis sp. GSL018 isolated from the Great Salt Lake, Utah.</title>
        <authorList>
            <person name="Jinkerson R.E."/>
            <person name="D'Adamo S."/>
            <person name="Posewitz M.C."/>
        </authorList>
    </citation>
    <scope>NUCLEOTIDE SEQUENCE</scope>
    <source>
        <strain evidence="2">GSL018</strain>
    </source>
</reference>
<dbReference type="EMBL" id="GBEZ01019591">
    <property type="protein sequence ID" value="JAC66987.1"/>
    <property type="molecule type" value="Transcribed_RNA"/>
</dbReference>
<feature type="non-terminal residue" evidence="2">
    <location>
        <position position="80"/>
    </location>
</feature>
<name>A0A061R242_9CHLO</name>
<dbReference type="AlphaFoldDB" id="A0A061R242"/>
<feature type="non-terminal residue" evidence="2">
    <location>
        <position position="1"/>
    </location>
</feature>
<feature type="region of interest" description="Disordered" evidence="1">
    <location>
        <begin position="55"/>
        <end position="80"/>
    </location>
</feature>
<proteinExistence type="predicted"/>